<dbReference type="EMBL" id="CP003928">
    <property type="protein sequence ID" value="AGJ61606.1"/>
    <property type="molecule type" value="Genomic_DNA"/>
</dbReference>
<proteinExistence type="predicted"/>
<evidence type="ECO:0000313" key="1">
    <source>
        <dbReference type="EMBL" id="AGJ61606.1"/>
    </source>
</evidence>
<protein>
    <submittedName>
        <fullName evidence="1">Uncharacterized protein</fullName>
    </submittedName>
</protein>
<reference evidence="1 2" key="1">
    <citation type="journal article" date="2013" name="Open Biol.">
        <title>Genomics and genetics of Sulfolobus islandicus LAL14/1, a model hyperthermophilic archaeon.</title>
        <authorList>
            <person name="Jaubert C."/>
            <person name="Danioux C."/>
            <person name="Oberto J."/>
            <person name="Cortez D."/>
            <person name="Bize A."/>
            <person name="Krupovic M."/>
            <person name="She Q."/>
            <person name="Forterre P."/>
            <person name="Prangishvili D."/>
            <person name="Sezonov G."/>
        </authorList>
    </citation>
    <scope>NUCLEOTIDE SEQUENCE [LARGE SCALE GENOMIC DNA]</scope>
    <source>
        <strain evidence="1">LAL14/1</strain>
    </source>
</reference>
<organism>
    <name type="scientific">Saccharolobus islandicus LAL14/1</name>
    <dbReference type="NCBI Taxonomy" id="1241935"/>
    <lineage>
        <taxon>Archaea</taxon>
        <taxon>Thermoproteota</taxon>
        <taxon>Thermoprotei</taxon>
        <taxon>Sulfolobales</taxon>
        <taxon>Sulfolobaceae</taxon>
        <taxon>Saccharolobus</taxon>
    </lineage>
</organism>
<dbReference type="AlphaFoldDB" id="M9UAQ1"/>
<sequence>MKEPIILPRNGKATIANTSQYAKCIESLSQPTKNDGYTNTNVGTAYEIIGNVKDFTLLPCKDLTPATYL</sequence>
<dbReference type="Proteomes" id="UP000013006">
    <property type="component" value="Chromosome"/>
</dbReference>
<dbReference type="HOGENOM" id="CLU_2766283_0_0_2"/>
<accession>M9UAQ1</accession>
<evidence type="ECO:0000313" key="2">
    <source>
        <dbReference type="Proteomes" id="UP000013006"/>
    </source>
</evidence>
<gene>
    <name evidence="1" type="ORF">SiL_0127</name>
</gene>
<dbReference type="KEGG" id="sic:SiL_0127"/>
<name>M9UAQ1_SACIS</name>